<proteinExistence type="predicted"/>
<dbReference type="RefSeq" id="WP_379188681.1">
    <property type="nucleotide sequence ID" value="NZ_JBHSOW010000045.1"/>
</dbReference>
<comment type="caution">
    <text evidence="2">The sequence shown here is derived from an EMBL/GenBank/DDBJ whole genome shotgun (WGS) entry which is preliminary data.</text>
</comment>
<keyword evidence="3" id="KW-1185">Reference proteome</keyword>
<feature type="compositionally biased region" description="Polar residues" evidence="1">
    <location>
        <begin position="1"/>
        <end position="25"/>
    </location>
</feature>
<feature type="region of interest" description="Disordered" evidence="1">
    <location>
        <begin position="1"/>
        <end position="27"/>
    </location>
</feature>
<organism evidence="2 3">
    <name type="scientific">Paenibacillus solisilvae</name>
    <dbReference type="NCBI Taxonomy" id="2486751"/>
    <lineage>
        <taxon>Bacteria</taxon>
        <taxon>Bacillati</taxon>
        <taxon>Bacillota</taxon>
        <taxon>Bacilli</taxon>
        <taxon>Bacillales</taxon>
        <taxon>Paenibacillaceae</taxon>
        <taxon>Paenibacillus</taxon>
    </lineage>
</organism>
<accession>A0ABW0VZ50</accession>
<evidence type="ECO:0000313" key="3">
    <source>
        <dbReference type="Proteomes" id="UP001596047"/>
    </source>
</evidence>
<protein>
    <submittedName>
        <fullName evidence="2">Uncharacterized protein</fullName>
    </submittedName>
</protein>
<reference evidence="3" key="1">
    <citation type="journal article" date="2019" name="Int. J. Syst. Evol. Microbiol.">
        <title>The Global Catalogue of Microorganisms (GCM) 10K type strain sequencing project: providing services to taxonomists for standard genome sequencing and annotation.</title>
        <authorList>
            <consortium name="The Broad Institute Genomics Platform"/>
            <consortium name="The Broad Institute Genome Sequencing Center for Infectious Disease"/>
            <person name="Wu L."/>
            <person name="Ma J."/>
        </authorList>
    </citation>
    <scope>NUCLEOTIDE SEQUENCE [LARGE SCALE GENOMIC DNA]</scope>
    <source>
        <strain evidence="3">CGMCC 1.3240</strain>
    </source>
</reference>
<evidence type="ECO:0000256" key="1">
    <source>
        <dbReference type="SAM" id="MobiDB-lite"/>
    </source>
</evidence>
<name>A0ABW0VZ50_9BACL</name>
<evidence type="ECO:0000313" key="2">
    <source>
        <dbReference type="EMBL" id="MFC5650129.1"/>
    </source>
</evidence>
<dbReference type="EMBL" id="JBHSOW010000045">
    <property type="protein sequence ID" value="MFC5650129.1"/>
    <property type="molecule type" value="Genomic_DNA"/>
</dbReference>
<sequence>MNTEQSSNSTDNRAASNQLWSSSLDTENREIQHPLNKSLDCRIDEILRELGPSPDIVVRKLLIKHPAPLLTPRIFSLANPFQSAFISLSVS</sequence>
<dbReference type="Proteomes" id="UP001596047">
    <property type="component" value="Unassembled WGS sequence"/>
</dbReference>
<gene>
    <name evidence="2" type="ORF">ACFPYJ_13545</name>
</gene>